<geneLocation type="plasmid" evidence="1 2">
    <name>poh2</name>
</geneLocation>
<keyword evidence="2" id="KW-1185">Reference proteome</keyword>
<dbReference type="AlphaFoldDB" id="A0A1W6WYM4"/>
<dbReference type="RefSeq" id="WP_000749015.1">
    <property type="nucleotide sequence ID" value="NZ_CP013058.1"/>
</dbReference>
<protein>
    <submittedName>
        <fullName evidence="1">Uncharacterized protein</fullName>
    </submittedName>
</protein>
<dbReference type="KEGG" id="bthy:AQ980_31595"/>
<gene>
    <name evidence="1" type="ORF">CAB88_32140</name>
</gene>
<keyword evidence="1" id="KW-0614">Plasmid</keyword>
<name>A0A1W6WYM4_BACTU</name>
<sequence length="162" mass="19226">MKKSLEEIYKKYPKVKERMNGALCPLTNVEDTFYQLSLFINDPCLYSFNMNTLYTHLKDNDLLFALQTIIKFFQQDTNLISEKDILKISEEDLHKEKIYNQKMFSEYLTQSGVPYSQGKFHTYYKRGKIIDADIIIAETPYWFESSVIKFTKKELNKATKKK</sequence>
<organism evidence="1 2">
    <name type="scientific">Bacillus thuringiensis</name>
    <dbReference type="NCBI Taxonomy" id="1428"/>
    <lineage>
        <taxon>Bacteria</taxon>
        <taxon>Bacillati</taxon>
        <taxon>Bacillota</taxon>
        <taxon>Bacilli</taxon>
        <taxon>Bacillales</taxon>
        <taxon>Bacillaceae</taxon>
        <taxon>Bacillus</taxon>
        <taxon>Bacillus cereus group</taxon>
    </lineage>
</organism>
<dbReference type="EMBL" id="CP021063">
    <property type="protein sequence ID" value="ARP61658.1"/>
    <property type="molecule type" value="Genomic_DNA"/>
</dbReference>
<dbReference type="GeneID" id="67470610"/>
<reference evidence="1 2" key="1">
    <citation type="submission" date="2017-04" db="EMBL/GenBank/DDBJ databases">
        <title>Complete Genome Sequence of Bacillus thuringiensis type Strain ATCC 10792.</title>
        <authorList>
            <person name="Oh D.-H."/>
            <person name="Park B.-J."/>
            <person name="Shuai W."/>
            <person name="Chelliah R."/>
        </authorList>
    </citation>
    <scope>NUCLEOTIDE SEQUENCE [LARGE SCALE GENOMIC DNA]</scope>
    <source>
        <strain evidence="1 2">ATCC 10792</strain>
        <plasmid evidence="1 2">poh2</plasmid>
    </source>
</reference>
<evidence type="ECO:0000313" key="1">
    <source>
        <dbReference type="EMBL" id="ARP61658.1"/>
    </source>
</evidence>
<proteinExistence type="predicted"/>
<dbReference type="Proteomes" id="UP000194143">
    <property type="component" value="Plasmid poh2"/>
</dbReference>
<evidence type="ECO:0000313" key="2">
    <source>
        <dbReference type="Proteomes" id="UP000194143"/>
    </source>
</evidence>
<accession>A0A1W6WYM4</accession>